<dbReference type="Gene3D" id="3.90.1210.10">
    <property type="entry name" value="Antifreeze-like/N-acetylneuraminic acid synthase C-terminal domain"/>
    <property type="match status" value="1"/>
</dbReference>
<dbReference type="Pfam" id="PF08666">
    <property type="entry name" value="SAF"/>
    <property type="match status" value="1"/>
</dbReference>
<dbReference type="InterPro" id="IPR013974">
    <property type="entry name" value="SAF"/>
</dbReference>
<evidence type="ECO:0000313" key="2">
    <source>
        <dbReference type="EMBL" id="SHE95822.1"/>
    </source>
</evidence>
<keyword evidence="3" id="KW-1185">Reference proteome</keyword>
<evidence type="ECO:0000313" key="3">
    <source>
        <dbReference type="Proteomes" id="UP000184127"/>
    </source>
</evidence>
<dbReference type="Proteomes" id="UP000184127">
    <property type="component" value="Unassembled WGS sequence"/>
</dbReference>
<dbReference type="RefSeq" id="WP_072968884.1">
    <property type="nucleotide sequence ID" value="NZ_FQUR01000011.1"/>
</dbReference>
<proteinExistence type="predicted"/>
<organism evidence="2 3">
    <name type="scientific">Thermoanaerobacter uzonensis DSM 18761</name>
    <dbReference type="NCBI Taxonomy" id="1123369"/>
    <lineage>
        <taxon>Bacteria</taxon>
        <taxon>Bacillati</taxon>
        <taxon>Bacillota</taxon>
        <taxon>Clostridia</taxon>
        <taxon>Thermoanaerobacterales</taxon>
        <taxon>Thermoanaerobacteraceae</taxon>
        <taxon>Thermoanaerobacter</taxon>
    </lineage>
</organism>
<accession>A0A1M4XRF2</accession>
<dbReference type="CDD" id="cd11614">
    <property type="entry name" value="SAF_CpaB_FlgA_like"/>
    <property type="match status" value="1"/>
</dbReference>
<dbReference type="AlphaFoldDB" id="A0A1M4XRF2"/>
<gene>
    <name evidence="2" type="ORF">SAMN02745195_01553</name>
</gene>
<protein>
    <submittedName>
        <fullName evidence="2">Pilus assembly protein CpaB</fullName>
    </submittedName>
</protein>
<reference evidence="3" key="1">
    <citation type="submission" date="2016-11" db="EMBL/GenBank/DDBJ databases">
        <authorList>
            <person name="Varghese N."/>
            <person name="Submissions S."/>
        </authorList>
    </citation>
    <scope>NUCLEOTIDE SEQUENCE [LARGE SCALE GENOMIC DNA]</scope>
    <source>
        <strain evidence="3">DSM 18761</strain>
    </source>
</reference>
<evidence type="ECO:0000259" key="1">
    <source>
        <dbReference type="SMART" id="SM00858"/>
    </source>
</evidence>
<dbReference type="SMART" id="SM00858">
    <property type="entry name" value="SAF"/>
    <property type="match status" value="1"/>
</dbReference>
<dbReference type="EMBL" id="FQUR01000011">
    <property type="protein sequence ID" value="SHE95822.1"/>
    <property type="molecule type" value="Genomic_DNA"/>
</dbReference>
<feature type="domain" description="SAF" evidence="1">
    <location>
        <begin position="30"/>
        <end position="92"/>
    </location>
</feature>
<sequence>MSRIIKIALITAAVSAAFMLVFMQNIQKTEKVVVVEKDIPAGTVISEDAVKIIDVPASVVNPNYARSLSDVVGKVVKEGRVKGDFIPIEILISKDTQSLGPDHAVITIPVTSVEAKTLQSGDTVSFIVFDQTGSKVLDGFKVISVVKEDSDKASLILNADLNSAAQLVPYLKLNSFKVVRR</sequence>
<name>A0A1M4XRF2_9THEO</name>